<reference evidence="10" key="1">
    <citation type="submission" date="2023-11" db="EMBL/GenBank/DDBJ databases">
        <authorList>
            <person name="Alioto T."/>
            <person name="Alioto T."/>
            <person name="Gomez Garrido J."/>
        </authorList>
    </citation>
    <scope>NUCLEOTIDE SEQUENCE</scope>
</reference>
<keyword evidence="11" id="KW-1185">Reference proteome</keyword>
<feature type="compositionally biased region" description="Acidic residues" evidence="7">
    <location>
        <begin position="60"/>
        <end position="69"/>
    </location>
</feature>
<feature type="compositionally biased region" description="Basic and acidic residues" evidence="7">
    <location>
        <begin position="70"/>
        <end position="80"/>
    </location>
</feature>
<comment type="caution">
    <text evidence="10">The sequence shown here is derived from an EMBL/GenBank/DDBJ whole genome shotgun (WGS) entry which is preliminary data.</text>
</comment>
<dbReference type="EMBL" id="CAVMBE010000160">
    <property type="protein sequence ID" value="CAK4034983.1"/>
    <property type="molecule type" value="Genomic_DNA"/>
</dbReference>
<sequence>MTAADSNDRSAAATASSSTTEHPFQNVAPARHIERMRRHKTQKNELGIALSEVFLGIALAEEDEDDDDDENKKAKAKQEEEKAIEIGFACHDGTYNIDFAVHSLRSPEAKKQKDIADYVVRRIGEYEREMSYKFVGAGLSRALVETCPEMSSRLWSELDIVPVVIVKEEVGEEEEEEEEEEGGRSRLQRKSAQGGGGVDEMADSMARKCLEFFGPSFQPRVEVGFANRVEVDLSNRARLASLEQYRATVNARTWKAATKYAESLKEKKTKIAFFSATPQGGGVALMRHALIRFFRLVGVDCTWWVPKPKPEVFRITKTNHNILQAVAKPDERLSEEQQATIRDWVQGNAERFWLREGGPLTPASKGGADVIIVDDPQMPNIIDIAKEQDPDRPVIFRSHIQIRADLADDPKTPTGGVWSWLWQSVRHSDLFLAHPVSAFVPKDVDRKKLAYMPATTDWLDGLNKELRDFDLEYYQHEFNTECLRQRMVTLQYPERDYIVQIARFDPSKGIPDVLASYAEFRRTSSFCSGKSKDETPQLVIAGHYSVDDPDGVRVLEETLGQLENEYRDIKNCVVVMRLGPTDQLLNTLMSNARVALQLSTREGFEVKVSEALHKGVPVIATRTGGIPLQVQPEKSGFLVEPGDHSAVAKYLDTLFTDAQRYESMSKFAAAHVSDEVGTVGNAVNWMFLADQLSQGRELKPNGKWIWDLAKDEVGELVREEEVRLPRDWTT</sequence>
<evidence type="ECO:0000256" key="2">
    <source>
        <dbReference type="ARBA" id="ARBA00011738"/>
    </source>
</evidence>
<dbReference type="Pfam" id="PF21269">
    <property type="entry name" value="TreT_GT1"/>
    <property type="match status" value="1"/>
</dbReference>
<evidence type="ECO:0000256" key="4">
    <source>
        <dbReference type="ARBA" id="ARBA00022676"/>
    </source>
</evidence>
<feature type="domain" description="Glycosyl transferase family 1" evidence="8">
    <location>
        <begin position="491"/>
        <end position="668"/>
    </location>
</feature>
<dbReference type="InterPro" id="IPR049438">
    <property type="entry name" value="TreT_GT1"/>
</dbReference>
<dbReference type="InterPro" id="IPR001296">
    <property type="entry name" value="Glyco_trans_1"/>
</dbReference>
<protein>
    <recommendedName>
        <fullName evidence="12">Trehalose synthase</fullName>
    </recommendedName>
</protein>
<dbReference type="PANTHER" id="PTHR47779:SF1">
    <property type="entry name" value="SYNTHASE (CCG-9), PUTATIVE (AFU_ORTHOLOGUE AFUA_3G12100)-RELATED"/>
    <property type="match status" value="1"/>
</dbReference>
<keyword evidence="3" id="KW-0313">Glucose metabolism</keyword>
<dbReference type="InterPro" id="IPR052078">
    <property type="entry name" value="Trehalose_Metab_GTase"/>
</dbReference>
<feature type="region of interest" description="Disordered" evidence="7">
    <location>
        <begin position="1"/>
        <end position="40"/>
    </location>
</feature>
<feature type="region of interest" description="Disordered" evidence="7">
    <location>
        <begin position="60"/>
        <end position="80"/>
    </location>
</feature>
<evidence type="ECO:0000256" key="6">
    <source>
        <dbReference type="ARBA" id="ARBA00023277"/>
    </source>
</evidence>
<evidence type="ECO:0000313" key="10">
    <source>
        <dbReference type="EMBL" id="CAK4034983.1"/>
    </source>
</evidence>
<dbReference type="PANTHER" id="PTHR47779">
    <property type="entry name" value="SYNTHASE (CCG-9), PUTATIVE (AFU_ORTHOLOGUE AFUA_3G12100)-RELATED"/>
    <property type="match status" value="1"/>
</dbReference>
<keyword evidence="6" id="KW-0119">Carbohydrate metabolism</keyword>
<dbReference type="GO" id="GO:0016757">
    <property type="term" value="F:glycosyltransferase activity"/>
    <property type="evidence" value="ECO:0007669"/>
    <property type="project" value="UniProtKB-KW"/>
</dbReference>
<evidence type="ECO:0000256" key="5">
    <source>
        <dbReference type="ARBA" id="ARBA00022679"/>
    </source>
</evidence>
<feature type="region of interest" description="Disordered" evidence="7">
    <location>
        <begin position="169"/>
        <end position="199"/>
    </location>
</feature>
<name>A0AAI8Z9N1_9PEZI</name>
<evidence type="ECO:0000313" key="11">
    <source>
        <dbReference type="Proteomes" id="UP001296104"/>
    </source>
</evidence>
<comment type="similarity">
    <text evidence="1">Belongs to the glycosyltransferase group 1 family. Glycosyltransferase 4 subfamily.</text>
</comment>
<evidence type="ECO:0008006" key="12">
    <source>
        <dbReference type="Google" id="ProtNLM"/>
    </source>
</evidence>
<dbReference type="AlphaFoldDB" id="A0AAI8Z9N1"/>
<evidence type="ECO:0000256" key="1">
    <source>
        <dbReference type="ARBA" id="ARBA00009481"/>
    </source>
</evidence>
<feature type="compositionally biased region" description="Acidic residues" evidence="7">
    <location>
        <begin position="170"/>
        <end position="181"/>
    </location>
</feature>
<feature type="domain" description="Trehalose synthase N-terminal" evidence="9">
    <location>
        <begin position="274"/>
        <end position="434"/>
    </location>
</feature>
<keyword evidence="5" id="KW-0808">Transferase</keyword>
<comment type="subunit">
    <text evidence="2">Homodimer.</text>
</comment>
<accession>A0AAI8Z9N1</accession>
<feature type="compositionally biased region" description="Low complexity" evidence="7">
    <location>
        <begin position="1"/>
        <end position="20"/>
    </location>
</feature>
<gene>
    <name evidence="10" type="ORF">LECACI_7A010141</name>
</gene>
<keyword evidence="4" id="KW-0328">Glycosyltransferase</keyword>
<evidence type="ECO:0000256" key="3">
    <source>
        <dbReference type="ARBA" id="ARBA00022526"/>
    </source>
</evidence>
<dbReference type="GO" id="GO:0006006">
    <property type="term" value="P:glucose metabolic process"/>
    <property type="evidence" value="ECO:0007669"/>
    <property type="project" value="UniProtKB-KW"/>
</dbReference>
<organism evidence="10 11">
    <name type="scientific">Lecanosticta acicola</name>
    <dbReference type="NCBI Taxonomy" id="111012"/>
    <lineage>
        <taxon>Eukaryota</taxon>
        <taxon>Fungi</taxon>
        <taxon>Dikarya</taxon>
        <taxon>Ascomycota</taxon>
        <taxon>Pezizomycotina</taxon>
        <taxon>Dothideomycetes</taxon>
        <taxon>Dothideomycetidae</taxon>
        <taxon>Mycosphaerellales</taxon>
        <taxon>Mycosphaerellaceae</taxon>
        <taxon>Lecanosticta</taxon>
    </lineage>
</organism>
<proteinExistence type="inferred from homology"/>
<evidence type="ECO:0000259" key="8">
    <source>
        <dbReference type="Pfam" id="PF00534"/>
    </source>
</evidence>
<evidence type="ECO:0000259" key="9">
    <source>
        <dbReference type="Pfam" id="PF21269"/>
    </source>
</evidence>
<dbReference type="SUPFAM" id="SSF53756">
    <property type="entry name" value="UDP-Glycosyltransferase/glycogen phosphorylase"/>
    <property type="match status" value="1"/>
</dbReference>
<dbReference type="Proteomes" id="UP001296104">
    <property type="component" value="Unassembled WGS sequence"/>
</dbReference>
<dbReference type="Gene3D" id="3.40.50.2000">
    <property type="entry name" value="Glycogen Phosphorylase B"/>
    <property type="match status" value="2"/>
</dbReference>
<dbReference type="Pfam" id="PF00534">
    <property type="entry name" value="Glycos_transf_1"/>
    <property type="match status" value="1"/>
</dbReference>
<evidence type="ECO:0000256" key="7">
    <source>
        <dbReference type="SAM" id="MobiDB-lite"/>
    </source>
</evidence>